<keyword evidence="3" id="KW-1185">Reference proteome</keyword>
<proteinExistence type="predicted"/>
<protein>
    <submittedName>
        <fullName evidence="2">Uncharacterized protein</fullName>
    </submittedName>
</protein>
<dbReference type="Proteomes" id="UP001428341">
    <property type="component" value="Unassembled WGS sequence"/>
</dbReference>
<evidence type="ECO:0000313" key="2">
    <source>
        <dbReference type="EMBL" id="KAK9180717.1"/>
    </source>
</evidence>
<dbReference type="AlphaFoldDB" id="A0AAP0LMD7"/>
<comment type="caution">
    <text evidence="2">The sequence shown here is derived from an EMBL/GenBank/DDBJ whole genome shotgun (WGS) entry which is preliminary data.</text>
</comment>
<reference evidence="2 3" key="1">
    <citation type="submission" date="2024-05" db="EMBL/GenBank/DDBJ databases">
        <title>Haplotype-resolved chromosome-level genome assembly of Huyou (Citrus changshanensis).</title>
        <authorList>
            <person name="Miao C."/>
            <person name="Chen W."/>
            <person name="Wu Y."/>
            <person name="Wang L."/>
            <person name="Zhao S."/>
            <person name="Grierson D."/>
            <person name="Xu C."/>
            <person name="Chen K."/>
        </authorList>
    </citation>
    <scope>NUCLEOTIDE SEQUENCE [LARGE SCALE GENOMIC DNA]</scope>
    <source>
        <strain evidence="2">01-14</strain>
        <tissue evidence="2">Leaf</tissue>
    </source>
</reference>
<feature type="compositionally biased region" description="Basic and acidic residues" evidence="1">
    <location>
        <begin position="8"/>
        <end position="22"/>
    </location>
</feature>
<evidence type="ECO:0000313" key="3">
    <source>
        <dbReference type="Proteomes" id="UP001428341"/>
    </source>
</evidence>
<name>A0AAP0LMD7_9ROSI</name>
<evidence type="ECO:0000256" key="1">
    <source>
        <dbReference type="SAM" id="MobiDB-lite"/>
    </source>
</evidence>
<sequence length="41" mass="4473">MRSLEISARFESEVSESDKSSSEDCDPDETESSSEDASISL</sequence>
<organism evidence="2 3">
    <name type="scientific">Citrus x changshan-huyou</name>
    <dbReference type="NCBI Taxonomy" id="2935761"/>
    <lineage>
        <taxon>Eukaryota</taxon>
        <taxon>Viridiplantae</taxon>
        <taxon>Streptophyta</taxon>
        <taxon>Embryophyta</taxon>
        <taxon>Tracheophyta</taxon>
        <taxon>Spermatophyta</taxon>
        <taxon>Magnoliopsida</taxon>
        <taxon>eudicotyledons</taxon>
        <taxon>Gunneridae</taxon>
        <taxon>Pentapetalae</taxon>
        <taxon>rosids</taxon>
        <taxon>malvids</taxon>
        <taxon>Sapindales</taxon>
        <taxon>Rutaceae</taxon>
        <taxon>Aurantioideae</taxon>
        <taxon>Citrus</taxon>
    </lineage>
</organism>
<gene>
    <name evidence="2" type="ORF">WN944_023852</name>
</gene>
<feature type="compositionally biased region" description="Acidic residues" evidence="1">
    <location>
        <begin position="23"/>
        <end position="34"/>
    </location>
</feature>
<accession>A0AAP0LMD7</accession>
<dbReference type="EMBL" id="JBCGBO010000024">
    <property type="protein sequence ID" value="KAK9180717.1"/>
    <property type="molecule type" value="Genomic_DNA"/>
</dbReference>
<feature type="region of interest" description="Disordered" evidence="1">
    <location>
        <begin position="1"/>
        <end position="41"/>
    </location>
</feature>